<organism evidence="2 3">
    <name type="scientific">Pseudoalteromonas prydzensis</name>
    <dbReference type="NCBI Taxonomy" id="182141"/>
    <lineage>
        <taxon>Bacteria</taxon>
        <taxon>Pseudomonadati</taxon>
        <taxon>Pseudomonadota</taxon>
        <taxon>Gammaproteobacteria</taxon>
        <taxon>Alteromonadales</taxon>
        <taxon>Pseudoalteromonadaceae</taxon>
        <taxon>Pseudoalteromonas</taxon>
    </lineage>
</organism>
<gene>
    <name evidence="2" type="ORF">EI167_08680</name>
</gene>
<dbReference type="Gene3D" id="3.40.50.1820">
    <property type="entry name" value="alpha/beta hydrolase"/>
    <property type="match status" value="1"/>
</dbReference>
<evidence type="ECO:0000313" key="2">
    <source>
        <dbReference type="EMBL" id="MBE0457523.1"/>
    </source>
</evidence>
<dbReference type="PANTHER" id="PTHR45856:SF24">
    <property type="entry name" value="FUNGAL LIPASE-LIKE DOMAIN-CONTAINING PROTEIN"/>
    <property type="match status" value="1"/>
</dbReference>
<dbReference type="PANTHER" id="PTHR45856">
    <property type="entry name" value="ALPHA/BETA-HYDROLASES SUPERFAMILY PROTEIN"/>
    <property type="match status" value="1"/>
</dbReference>
<dbReference type="InterPro" id="IPR029058">
    <property type="entry name" value="AB_hydrolase_fold"/>
</dbReference>
<proteinExistence type="predicted"/>
<dbReference type="InterPro" id="IPR002921">
    <property type="entry name" value="Fungal_lipase-type"/>
</dbReference>
<dbReference type="RefSeq" id="WP_192541453.1">
    <property type="nucleotide sequence ID" value="NZ_RRZA01000022.1"/>
</dbReference>
<dbReference type="SUPFAM" id="SSF53474">
    <property type="entry name" value="alpha/beta-Hydrolases"/>
    <property type="match status" value="1"/>
</dbReference>
<protein>
    <submittedName>
        <fullName evidence="2">Lipase family protein</fullName>
    </submittedName>
</protein>
<dbReference type="EMBL" id="RRZA01000022">
    <property type="protein sequence ID" value="MBE0457523.1"/>
    <property type="molecule type" value="Genomic_DNA"/>
</dbReference>
<sequence length="385" mass="42232">MKVLTPSLASRFAAISYATDTPDGVEGSAYYGALSKYFNFNSQAVQGISGSILERIFRHHTPFGCIAKGKTGAFKDHYVLALRGTAKMRDCITDLHCGVATGPNNQSVHAGFNQTFNSLKSQLEQYFSQNPTAPVHVVGHSLGGALANLAANWLKQRFKVPVKLYTFGAPRVGLLSFASHTEHALQGVYRCVHAGDPVPMVPVWPFVHTTDEYILNSAPSISPGAHSMTNPTPGYLNTASKYKSYADVQKGFELRHQEAIRLDFEKRHQAHFSVRWAKKIGAALLDFLNKKGVLHSIQASVTGLLTIYDAIATYLANEIETTQTYAAEVKGIVGHMYVFCGLPAGKFIDFSYRGIRLIFKKMLTKLSQLAKFSIEMASHTAPLLV</sequence>
<evidence type="ECO:0000259" key="1">
    <source>
        <dbReference type="Pfam" id="PF01764"/>
    </source>
</evidence>
<evidence type="ECO:0000313" key="3">
    <source>
        <dbReference type="Proteomes" id="UP000707245"/>
    </source>
</evidence>
<dbReference type="Proteomes" id="UP000707245">
    <property type="component" value="Unassembled WGS sequence"/>
</dbReference>
<dbReference type="CDD" id="cd00519">
    <property type="entry name" value="Lipase_3"/>
    <property type="match status" value="1"/>
</dbReference>
<comment type="caution">
    <text evidence="2">The sequence shown here is derived from an EMBL/GenBank/DDBJ whole genome shotgun (WGS) entry which is preliminary data.</text>
</comment>
<dbReference type="Pfam" id="PF01764">
    <property type="entry name" value="Lipase_3"/>
    <property type="match status" value="1"/>
</dbReference>
<name>A0ABR9FL11_9GAMM</name>
<accession>A0ABR9FL11</accession>
<keyword evidence="3" id="KW-1185">Reference proteome</keyword>
<dbReference type="InterPro" id="IPR051218">
    <property type="entry name" value="Sec_MonoDiacylglyc_Lipase"/>
</dbReference>
<feature type="domain" description="Fungal lipase-type" evidence="1">
    <location>
        <begin position="79"/>
        <end position="204"/>
    </location>
</feature>
<reference evidence="2 3" key="1">
    <citation type="submission" date="2020-07" db="EMBL/GenBank/DDBJ databases">
        <title>Halophilic bacteria isolated from french cheeses.</title>
        <authorList>
            <person name="Kothe C.I."/>
            <person name="Farah-Kraiem B."/>
            <person name="Renault P."/>
            <person name="Dridi B."/>
        </authorList>
    </citation>
    <scope>NUCLEOTIDE SEQUENCE [LARGE SCALE GENOMIC DNA]</scope>
    <source>
        <strain evidence="2 3">FME14</strain>
    </source>
</reference>